<dbReference type="Proteomes" id="UP000836841">
    <property type="component" value="Chromosome 1"/>
</dbReference>
<accession>A0AAU9REE8</accession>
<dbReference type="AlphaFoldDB" id="A0AAU9REE8"/>
<gene>
    <name evidence="2" type="ORF">TAV2_LOCUS4061</name>
</gene>
<evidence type="ECO:0000256" key="1">
    <source>
        <dbReference type="SAM" id="MobiDB-lite"/>
    </source>
</evidence>
<dbReference type="EMBL" id="OU466857">
    <property type="protein sequence ID" value="CAH2038860.1"/>
    <property type="molecule type" value="Genomic_DNA"/>
</dbReference>
<evidence type="ECO:0000313" key="3">
    <source>
        <dbReference type="Proteomes" id="UP000836841"/>
    </source>
</evidence>
<name>A0AAU9REE8_THLAR</name>
<evidence type="ECO:0000313" key="2">
    <source>
        <dbReference type="EMBL" id="CAH2038860.1"/>
    </source>
</evidence>
<proteinExistence type="predicted"/>
<sequence length="121" mass="13397">MLCYRSSPADGEVSSSTSTDQHARMTTISPSVNRSHAPLSSELRRIDGTRRWQPSLSAISEDASTVSAGERERRMTNASLEKSVDIKTASFARRETTLKKAWRNTITYRPASPGFVSSPFM</sequence>
<feature type="compositionally biased region" description="Polar residues" evidence="1">
    <location>
        <begin position="13"/>
        <end position="34"/>
    </location>
</feature>
<protein>
    <submittedName>
        <fullName evidence="2">Uncharacterized protein</fullName>
    </submittedName>
</protein>
<feature type="region of interest" description="Disordered" evidence="1">
    <location>
        <begin position="1"/>
        <end position="39"/>
    </location>
</feature>
<organism evidence="2 3">
    <name type="scientific">Thlaspi arvense</name>
    <name type="common">Field penny-cress</name>
    <dbReference type="NCBI Taxonomy" id="13288"/>
    <lineage>
        <taxon>Eukaryota</taxon>
        <taxon>Viridiplantae</taxon>
        <taxon>Streptophyta</taxon>
        <taxon>Embryophyta</taxon>
        <taxon>Tracheophyta</taxon>
        <taxon>Spermatophyta</taxon>
        <taxon>Magnoliopsida</taxon>
        <taxon>eudicotyledons</taxon>
        <taxon>Gunneridae</taxon>
        <taxon>Pentapetalae</taxon>
        <taxon>rosids</taxon>
        <taxon>malvids</taxon>
        <taxon>Brassicales</taxon>
        <taxon>Brassicaceae</taxon>
        <taxon>Thlaspideae</taxon>
        <taxon>Thlaspi</taxon>
    </lineage>
</organism>
<keyword evidence="3" id="KW-1185">Reference proteome</keyword>
<reference evidence="2 3" key="1">
    <citation type="submission" date="2022-03" db="EMBL/GenBank/DDBJ databases">
        <authorList>
            <person name="Nunn A."/>
            <person name="Chopra R."/>
            <person name="Nunn A."/>
            <person name="Contreras Garrido A."/>
        </authorList>
    </citation>
    <scope>NUCLEOTIDE SEQUENCE [LARGE SCALE GENOMIC DNA]</scope>
</reference>